<evidence type="ECO:0000313" key="1">
    <source>
        <dbReference type="EMBL" id="MBF0970662.1"/>
    </source>
</evidence>
<dbReference type="EMBL" id="JABZGR010000019">
    <property type="protein sequence ID" value="MBF0970662.1"/>
    <property type="molecule type" value="Genomic_DNA"/>
</dbReference>
<evidence type="ECO:0000313" key="2">
    <source>
        <dbReference type="Proteomes" id="UP000704068"/>
    </source>
</evidence>
<name>A0A929WZG1_9BACT</name>
<dbReference type="RefSeq" id="WP_303764237.1">
    <property type="nucleotide sequence ID" value="NZ_CAUVBK010000012.1"/>
</dbReference>
<gene>
    <name evidence="1" type="ORF">HXK21_06425</name>
</gene>
<protein>
    <submittedName>
        <fullName evidence="1">Uncharacterized protein</fullName>
    </submittedName>
</protein>
<organism evidence="1 2">
    <name type="scientific">Alloprevotella tannerae</name>
    <dbReference type="NCBI Taxonomy" id="76122"/>
    <lineage>
        <taxon>Bacteria</taxon>
        <taxon>Pseudomonadati</taxon>
        <taxon>Bacteroidota</taxon>
        <taxon>Bacteroidia</taxon>
        <taxon>Bacteroidales</taxon>
        <taxon>Prevotellaceae</taxon>
        <taxon>Alloprevotella</taxon>
    </lineage>
</organism>
<accession>A0A929WZG1</accession>
<dbReference type="AlphaFoldDB" id="A0A929WZG1"/>
<proteinExistence type="predicted"/>
<comment type="caution">
    <text evidence="1">The sequence shown here is derived from an EMBL/GenBank/DDBJ whole genome shotgun (WGS) entry which is preliminary data.</text>
</comment>
<reference evidence="1" key="1">
    <citation type="submission" date="2020-04" db="EMBL/GenBank/DDBJ databases">
        <title>Deep metagenomics examines the oral microbiome during advanced dental caries in children, revealing novel taxa and co-occurrences with host molecules.</title>
        <authorList>
            <person name="Baker J.L."/>
            <person name="Morton J.T."/>
            <person name="Dinis M."/>
            <person name="Alvarez R."/>
            <person name="Tran N.C."/>
            <person name="Knight R."/>
            <person name="Edlund A."/>
        </authorList>
    </citation>
    <scope>NUCLEOTIDE SEQUENCE</scope>
    <source>
        <strain evidence="1">JCVI_34_bin.1</strain>
    </source>
</reference>
<dbReference type="Proteomes" id="UP000704068">
    <property type="component" value="Unassembled WGS sequence"/>
</dbReference>
<sequence>MKALYINKTKIVDDFKRLSDIWDTSTNITLRIDIKPQDFDLVVRSLISYLPNDLAYSILSEIAAYENLNEELMQLIFDKGDKGCKVAICLNKNLPHKLQEHCKRSNDRDIKEHFQQRE</sequence>